<dbReference type="SUPFAM" id="SSF81383">
    <property type="entry name" value="F-box domain"/>
    <property type="match status" value="1"/>
</dbReference>
<comment type="caution">
    <text evidence="5">The sequence shown here is derived from an EMBL/GenBank/DDBJ whole genome shotgun (WGS) entry which is preliminary data.</text>
</comment>
<dbReference type="PROSITE" id="PS50181">
    <property type="entry name" value="FBOX"/>
    <property type="match status" value="1"/>
</dbReference>
<keyword evidence="2" id="KW-0677">Repeat</keyword>
<dbReference type="PROSITE" id="PS50082">
    <property type="entry name" value="WD_REPEATS_2"/>
    <property type="match status" value="5"/>
</dbReference>
<evidence type="ECO:0000256" key="1">
    <source>
        <dbReference type="ARBA" id="ARBA00022574"/>
    </source>
</evidence>
<dbReference type="InterPro" id="IPR019775">
    <property type="entry name" value="WD40_repeat_CS"/>
</dbReference>
<keyword evidence="1 3" id="KW-0853">WD repeat</keyword>
<accession>A0A9Q0LFH7</accession>
<feature type="repeat" description="WD" evidence="3">
    <location>
        <begin position="241"/>
        <end position="280"/>
    </location>
</feature>
<dbReference type="CDD" id="cd00200">
    <property type="entry name" value="WD40"/>
    <property type="match status" value="1"/>
</dbReference>
<evidence type="ECO:0000256" key="2">
    <source>
        <dbReference type="ARBA" id="ARBA00022737"/>
    </source>
</evidence>
<feature type="repeat" description="WD" evidence="3">
    <location>
        <begin position="361"/>
        <end position="391"/>
    </location>
</feature>
<feature type="repeat" description="WD" evidence="3">
    <location>
        <begin position="171"/>
        <end position="212"/>
    </location>
</feature>
<evidence type="ECO:0000259" key="4">
    <source>
        <dbReference type="PROSITE" id="PS50181"/>
    </source>
</evidence>
<dbReference type="Gene3D" id="1.20.1280.50">
    <property type="match status" value="1"/>
</dbReference>
<dbReference type="Gene3D" id="2.130.10.10">
    <property type="entry name" value="YVTN repeat-like/Quinoprotein amine dehydrogenase"/>
    <property type="match status" value="2"/>
</dbReference>
<organism evidence="5 6">
    <name type="scientific">Anaeramoeba ignava</name>
    <name type="common">Anaerobic marine amoeba</name>
    <dbReference type="NCBI Taxonomy" id="1746090"/>
    <lineage>
        <taxon>Eukaryota</taxon>
        <taxon>Metamonada</taxon>
        <taxon>Anaeramoebidae</taxon>
        <taxon>Anaeramoeba</taxon>
    </lineage>
</organism>
<reference evidence="5" key="1">
    <citation type="submission" date="2022-10" db="EMBL/GenBank/DDBJ databases">
        <title>Novel sulphate-reducing endosymbionts in the free-living metamonad Anaeramoeba.</title>
        <authorList>
            <person name="Jerlstrom-Hultqvist J."/>
            <person name="Cepicka I."/>
            <person name="Gallot-Lavallee L."/>
            <person name="Salas-Leiva D."/>
            <person name="Curtis B.A."/>
            <person name="Zahonova K."/>
            <person name="Pipaliya S."/>
            <person name="Dacks J."/>
            <person name="Roger A.J."/>
        </authorList>
    </citation>
    <scope>NUCLEOTIDE SEQUENCE</scope>
    <source>
        <strain evidence="5">BMAN</strain>
    </source>
</reference>
<evidence type="ECO:0000256" key="3">
    <source>
        <dbReference type="PROSITE-ProRule" id="PRU00221"/>
    </source>
</evidence>
<dbReference type="InterPro" id="IPR001680">
    <property type="entry name" value="WD40_rpt"/>
</dbReference>
<dbReference type="PANTHER" id="PTHR44436:SF1">
    <property type="entry name" value="F-BOX_WD REPEAT-CONTAINING PROTEIN 2"/>
    <property type="match status" value="1"/>
</dbReference>
<dbReference type="AlphaFoldDB" id="A0A9Q0LFH7"/>
<dbReference type="Proteomes" id="UP001149090">
    <property type="component" value="Unassembled WGS sequence"/>
</dbReference>
<gene>
    <name evidence="5" type="ORF">M0811_09786</name>
</gene>
<dbReference type="InterPro" id="IPR036047">
    <property type="entry name" value="F-box-like_dom_sf"/>
</dbReference>
<dbReference type="OrthoDB" id="19711at2759"/>
<dbReference type="InterPro" id="IPR015943">
    <property type="entry name" value="WD40/YVTN_repeat-like_dom_sf"/>
</dbReference>
<dbReference type="Pfam" id="PF12937">
    <property type="entry name" value="F-box-like"/>
    <property type="match status" value="1"/>
</dbReference>
<dbReference type="Pfam" id="PF00400">
    <property type="entry name" value="WD40"/>
    <property type="match status" value="6"/>
</dbReference>
<sequence length="456" mass="53396">MGNSQNNLQDPLFINQNQIQIQIQSQKENQNQNQNQIQMNFEKLPEEIFVYIFQYLNAENLLKMSLVSRYFNQISNDPYIWKCLFQQENPHLLKVLVAPPSLMTWKKYYYFRKNWKRKWYKQKFHITANIRYQAGVNRAKLTGIDGFATCNWDGTIKLWEISKKRKSYTFPLPHTGPVWTIDVNKLGTQLVSGGKDQQIHLYNIPSHKDIQKLYDQEEQNLKKNNDSINPDLNQQLQPQIYEGHHAPIACIKFDEEKILSGSYDADVRIWNKQTKETRSIIHHNDSVWALDYVGDRLITGSRDTALRWWNMTTEKEVDLLVGHESPVSTLQYDGDIIISGGYDNTCRVWDLRSSKRCVDVVQGHQGTVSYLQFDSDILVTCSFDSSIRVWDRRKLSAAPLQVFKEFQKQAWLLSVEFRDGVLLAASNAGEAKVFDFRNKQLLEVENSEMLRKWQNN</sequence>
<dbReference type="PANTHER" id="PTHR44436">
    <property type="entry name" value="F-BOX/WD REPEAT-CONTAINING PROTEIN 2"/>
    <property type="match status" value="1"/>
</dbReference>
<dbReference type="InterPro" id="IPR042627">
    <property type="entry name" value="FBXW2"/>
</dbReference>
<proteinExistence type="predicted"/>
<dbReference type="InterPro" id="IPR036322">
    <property type="entry name" value="WD40_repeat_dom_sf"/>
</dbReference>
<evidence type="ECO:0000313" key="5">
    <source>
        <dbReference type="EMBL" id="KAJ5071887.1"/>
    </source>
</evidence>
<dbReference type="InterPro" id="IPR020472">
    <property type="entry name" value="WD40_PAC1"/>
</dbReference>
<dbReference type="EMBL" id="JAPDFW010000084">
    <property type="protein sequence ID" value="KAJ5071887.1"/>
    <property type="molecule type" value="Genomic_DNA"/>
</dbReference>
<dbReference type="PRINTS" id="PR00320">
    <property type="entry name" value="GPROTEINBRPT"/>
</dbReference>
<evidence type="ECO:0000313" key="6">
    <source>
        <dbReference type="Proteomes" id="UP001149090"/>
    </source>
</evidence>
<dbReference type="SMART" id="SM00256">
    <property type="entry name" value="FBOX"/>
    <property type="match status" value="1"/>
</dbReference>
<feature type="repeat" description="WD" evidence="3">
    <location>
        <begin position="280"/>
        <end position="319"/>
    </location>
</feature>
<dbReference type="PROSITE" id="PS50294">
    <property type="entry name" value="WD_REPEATS_REGION"/>
    <property type="match status" value="3"/>
</dbReference>
<dbReference type="SUPFAM" id="SSF50978">
    <property type="entry name" value="WD40 repeat-like"/>
    <property type="match status" value="1"/>
</dbReference>
<name>A0A9Q0LFH7_ANAIG</name>
<feature type="domain" description="F-box" evidence="4">
    <location>
        <begin position="38"/>
        <end position="84"/>
    </location>
</feature>
<dbReference type="SMART" id="SM00320">
    <property type="entry name" value="WD40"/>
    <property type="match status" value="7"/>
</dbReference>
<dbReference type="PROSITE" id="PS00678">
    <property type="entry name" value="WD_REPEATS_1"/>
    <property type="match status" value="1"/>
</dbReference>
<keyword evidence="6" id="KW-1185">Reference proteome</keyword>
<dbReference type="InterPro" id="IPR001810">
    <property type="entry name" value="F-box_dom"/>
</dbReference>
<protein>
    <submittedName>
        <fullName evidence="5">F-box and wd repeat domain-containing 7</fullName>
    </submittedName>
</protein>
<feature type="repeat" description="WD" evidence="3">
    <location>
        <begin position="320"/>
        <end position="359"/>
    </location>
</feature>
<dbReference type="OMA" id="FHITANI"/>